<accession>X1UVJ5</accession>
<dbReference type="EMBL" id="BARW01019535">
    <property type="protein sequence ID" value="GAI96399.1"/>
    <property type="molecule type" value="Genomic_DNA"/>
</dbReference>
<evidence type="ECO:0000313" key="1">
    <source>
        <dbReference type="EMBL" id="GAI96399.1"/>
    </source>
</evidence>
<feature type="non-terminal residue" evidence="1">
    <location>
        <position position="1"/>
    </location>
</feature>
<dbReference type="AlphaFoldDB" id="X1UVJ5"/>
<protein>
    <submittedName>
        <fullName evidence="1">Uncharacterized protein</fullName>
    </submittedName>
</protein>
<proteinExistence type="predicted"/>
<comment type="caution">
    <text evidence="1">The sequence shown here is derived from an EMBL/GenBank/DDBJ whole genome shotgun (WGS) entry which is preliminary data.</text>
</comment>
<organism evidence="1">
    <name type="scientific">marine sediment metagenome</name>
    <dbReference type="NCBI Taxonomy" id="412755"/>
    <lineage>
        <taxon>unclassified sequences</taxon>
        <taxon>metagenomes</taxon>
        <taxon>ecological metagenomes</taxon>
    </lineage>
</organism>
<reference evidence="1" key="1">
    <citation type="journal article" date="2014" name="Front. Microbiol.">
        <title>High frequency of phylogenetically diverse reductive dehalogenase-homologous genes in deep subseafloor sedimentary metagenomes.</title>
        <authorList>
            <person name="Kawai M."/>
            <person name="Futagami T."/>
            <person name="Toyoda A."/>
            <person name="Takaki Y."/>
            <person name="Nishi S."/>
            <person name="Hori S."/>
            <person name="Arai W."/>
            <person name="Tsubouchi T."/>
            <person name="Morono Y."/>
            <person name="Uchiyama I."/>
            <person name="Ito T."/>
            <person name="Fujiyama A."/>
            <person name="Inagaki F."/>
            <person name="Takami H."/>
        </authorList>
    </citation>
    <scope>NUCLEOTIDE SEQUENCE</scope>
    <source>
        <strain evidence="1">Expedition CK06-06</strain>
    </source>
</reference>
<gene>
    <name evidence="1" type="ORF">S12H4_33175</name>
</gene>
<name>X1UVJ5_9ZZZZ</name>
<sequence>LQAKHHQFTPLRAVHAAAQESFFDTSQAVKEAEEILAKKEEKHGD</sequence>